<sequence>TQAFSRLLGVPVQRLATIAHGDGICTTHVSPRSLAAMGRDDTAETGTDQNTEQNETEVSDEESGRTSL</sequence>
<accession>A0ABW3CPH9</accession>
<protein>
    <recommendedName>
        <fullName evidence="4">Transcriptional regulator</fullName>
    </recommendedName>
</protein>
<gene>
    <name evidence="2" type="ORF">ACFQ07_29715</name>
</gene>
<dbReference type="EMBL" id="JBHTIR010004124">
    <property type="protein sequence ID" value="MFD0856453.1"/>
    <property type="molecule type" value="Genomic_DNA"/>
</dbReference>
<evidence type="ECO:0000313" key="3">
    <source>
        <dbReference type="Proteomes" id="UP001597083"/>
    </source>
</evidence>
<evidence type="ECO:0000256" key="1">
    <source>
        <dbReference type="SAM" id="MobiDB-lite"/>
    </source>
</evidence>
<comment type="caution">
    <text evidence="2">The sequence shown here is derived from an EMBL/GenBank/DDBJ whole genome shotgun (WGS) entry which is preliminary data.</text>
</comment>
<dbReference type="Proteomes" id="UP001597083">
    <property type="component" value="Unassembled WGS sequence"/>
</dbReference>
<keyword evidence="3" id="KW-1185">Reference proteome</keyword>
<name>A0ABW3CPH9_9ACTN</name>
<feature type="region of interest" description="Disordered" evidence="1">
    <location>
        <begin position="30"/>
        <end position="68"/>
    </location>
</feature>
<feature type="compositionally biased region" description="Polar residues" evidence="1">
    <location>
        <begin position="44"/>
        <end position="53"/>
    </location>
</feature>
<proteinExistence type="predicted"/>
<organism evidence="2 3">
    <name type="scientific">Actinomadura adrarensis</name>
    <dbReference type="NCBI Taxonomy" id="1819600"/>
    <lineage>
        <taxon>Bacteria</taxon>
        <taxon>Bacillati</taxon>
        <taxon>Actinomycetota</taxon>
        <taxon>Actinomycetes</taxon>
        <taxon>Streptosporangiales</taxon>
        <taxon>Thermomonosporaceae</taxon>
        <taxon>Actinomadura</taxon>
    </lineage>
</organism>
<evidence type="ECO:0008006" key="4">
    <source>
        <dbReference type="Google" id="ProtNLM"/>
    </source>
</evidence>
<reference evidence="3" key="1">
    <citation type="journal article" date="2019" name="Int. J. Syst. Evol. Microbiol.">
        <title>The Global Catalogue of Microorganisms (GCM) 10K type strain sequencing project: providing services to taxonomists for standard genome sequencing and annotation.</title>
        <authorList>
            <consortium name="The Broad Institute Genomics Platform"/>
            <consortium name="The Broad Institute Genome Sequencing Center for Infectious Disease"/>
            <person name="Wu L."/>
            <person name="Ma J."/>
        </authorList>
    </citation>
    <scope>NUCLEOTIDE SEQUENCE [LARGE SCALE GENOMIC DNA]</scope>
    <source>
        <strain evidence="3">JCM 31696</strain>
    </source>
</reference>
<feature type="non-terminal residue" evidence="2">
    <location>
        <position position="1"/>
    </location>
</feature>
<evidence type="ECO:0000313" key="2">
    <source>
        <dbReference type="EMBL" id="MFD0856453.1"/>
    </source>
</evidence>